<name>A0A3A8NMM8_9BACT</name>
<feature type="transmembrane region" description="Helical" evidence="1">
    <location>
        <begin position="188"/>
        <end position="206"/>
    </location>
</feature>
<sequence length="508" mass="54979">MGPFPLPEVLRRHPVAWSLAATFAASLLLRGLYLAGAPDRDWPFSIFFAGDARFFHTAALELARGREGTAALPYHPPLFPALLGALYRLLGEPQGSALPYKWVLAVLGSATVALCQAWWRPLLGWTWSFIAAGLYAASFGWLVLSTTYSNETLSALWLCFTCALVLRGSTLSWPTALALGVVMGLGTLTRAEHLGLWPFLLFYAWTARARSAPVKPPSPGSLGLRPWALRWSVAVGVSLLMLVPGAVRNLGTMRELNARAPLLEPLPEWVPVTVYGPLNFAMANHAGATGGFTPALINQGGLNGQLEPSLPEHRRLLLHGYAQGLRWMADAPGDAARLAWRKLDLWMDGLRLGFGVSDLPGGLVGERAPVDVFVPDAGFLKWPLAALLLAGMLLSLRPAFAPFQLLALVVLHRLLITLAFFGYARGMLVVFPALLPLLVLPLMALAKRHAVVARGLPAVLGGLLLLLWLEAAVLATRDVPRRFMASGSTDAANGKLLQDDRVRLWPKP</sequence>
<evidence type="ECO:0000313" key="4">
    <source>
        <dbReference type="Proteomes" id="UP000273405"/>
    </source>
</evidence>
<feature type="domain" description="Glycosyltransferase RgtA/B/C/D-like" evidence="2">
    <location>
        <begin position="75"/>
        <end position="207"/>
    </location>
</feature>
<keyword evidence="1" id="KW-0812">Transmembrane</keyword>
<proteinExistence type="predicted"/>
<feature type="transmembrane region" description="Helical" evidence="1">
    <location>
        <begin position="458"/>
        <end position="476"/>
    </location>
</feature>
<evidence type="ECO:0000256" key="1">
    <source>
        <dbReference type="SAM" id="Phobius"/>
    </source>
</evidence>
<accession>A0A3A8NMM8</accession>
<comment type="caution">
    <text evidence="3">The sequence shown here is derived from an EMBL/GenBank/DDBJ whole genome shotgun (WGS) entry which is preliminary data.</text>
</comment>
<reference evidence="4" key="1">
    <citation type="submission" date="2018-09" db="EMBL/GenBank/DDBJ databases">
        <authorList>
            <person name="Livingstone P.G."/>
            <person name="Whitworth D.E."/>
        </authorList>
    </citation>
    <scope>NUCLEOTIDE SEQUENCE [LARGE SCALE GENOMIC DNA]</scope>
    <source>
        <strain evidence="4">CA040B</strain>
    </source>
</reference>
<dbReference type="AlphaFoldDB" id="A0A3A8NMM8"/>
<feature type="transmembrane region" description="Helical" evidence="1">
    <location>
        <begin position="125"/>
        <end position="144"/>
    </location>
</feature>
<dbReference type="Pfam" id="PF13231">
    <property type="entry name" value="PMT_2"/>
    <property type="match status" value="1"/>
</dbReference>
<dbReference type="Proteomes" id="UP000273405">
    <property type="component" value="Unassembled WGS sequence"/>
</dbReference>
<dbReference type="RefSeq" id="WP_120626899.1">
    <property type="nucleotide sequence ID" value="NZ_RAWG01000125.1"/>
</dbReference>
<keyword evidence="1" id="KW-0472">Membrane</keyword>
<evidence type="ECO:0000313" key="3">
    <source>
        <dbReference type="EMBL" id="RKH40684.1"/>
    </source>
</evidence>
<gene>
    <name evidence="3" type="ORF">D7X12_20115</name>
</gene>
<protein>
    <recommendedName>
        <fullName evidence="2">Glycosyltransferase RgtA/B/C/D-like domain-containing protein</fullName>
    </recommendedName>
</protein>
<organism evidence="3 4">
    <name type="scientific">Corallococcus sicarius</name>
    <dbReference type="NCBI Taxonomy" id="2316726"/>
    <lineage>
        <taxon>Bacteria</taxon>
        <taxon>Pseudomonadati</taxon>
        <taxon>Myxococcota</taxon>
        <taxon>Myxococcia</taxon>
        <taxon>Myxococcales</taxon>
        <taxon>Cystobacterineae</taxon>
        <taxon>Myxococcaceae</taxon>
        <taxon>Corallococcus</taxon>
    </lineage>
</organism>
<feature type="transmembrane region" description="Helical" evidence="1">
    <location>
        <begin position="227"/>
        <end position="247"/>
    </location>
</feature>
<evidence type="ECO:0000259" key="2">
    <source>
        <dbReference type="Pfam" id="PF13231"/>
    </source>
</evidence>
<keyword evidence="1" id="KW-1133">Transmembrane helix</keyword>
<feature type="transmembrane region" description="Helical" evidence="1">
    <location>
        <begin position="429"/>
        <end position="446"/>
    </location>
</feature>
<dbReference type="OrthoDB" id="5488792at2"/>
<feature type="transmembrane region" description="Helical" evidence="1">
    <location>
        <begin position="15"/>
        <end position="35"/>
    </location>
</feature>
<dbReference type="EMBL" id="RAWG01000125">
    <property type="protein sequence ID" value="RKH40684.1"/>
    <property type="molecule type" value="Genomic_DNA"/>
</dbReference>
<dbReference type="InterPro" id="IPR038731">
    <property type="entry name" value="RgtA/B/C-like"/>
</dbReference>
<feature type="transmembrane region" description="Helical" evidence="1">
    <location>
        <begin position="156"/>
        <end position="182"/>
    </location>
</feature>
<keyword evidence="4" id="KW-1185">Reference proteome</keyword>